<dbReference type="EMBL" id="OX451737">
    <property type="protein sequence ID" value="CAI8597111.1"/>
    <property type="molecule type" value="Genomic_DNA"/>
</dbReference>
<dbReference type="Proteomes" id="UP001157006">
    <property type="component" value="Chromosome 2"/>
</dbReference>
<evidence type="ECO:0000313" key="1">
    <source>
        <dbReference type="EMBL" id="CAI8597111.1"/>
    </source>
</evidence>
<name>A0AAV0ZH08_VICFA</name>
<proteinExistence type="predicted"/>
<evidence type="ECO:0000313" key="2">
    <source>
        <dbReference type="Proteomes" id="UP001157006"/>
    </source>
</evidence>
<accession>A0AAV0ZH08</accession>
<protein>
    <submittedName>
        <fullName evidence="1">Uncharacterized protein</fullName>
    </submittedName>
</protein>
<gene>
    <name evidence="1" type="ORF">VFH_II066080</name>
</gene>
<reference evidence="1 2" key="1">
    <citation type="submission" date="2023-01" db="EMBL/GenBank/DDBJ databases">
        <authorList>
            <person name="Kreplak J."/>
        </authorList>
    </citation>
    <scope>NUCLEOTIDE SEQUENCE [LARGE SCALE GENOMIC DNA]</scope>
</reference>
<sequence>MVCLCASLIGEVGEVISTVMMVGSDSFFLAGRHYLVEGRGSALVTSVWVIVTCYGRLCRCSSSSWKVESLYPSREMLDHVSCEKKRRAFPFLEDAHLREAIYWRSHVVGVSKGETLTVFAPDPSSFCSARG</sequence>
<organism evidence="1 2">
    <name type="scientific">Vicia faba</name>
    <name type="common">Broad bean</name>
    <name type="synonym">Faba vulgaris</name>
    <dbReference type="NCBI Taxonomy" id="3906"/>
    <lineage>
        <taxon>Eukaryota</taxon>
        <taxon>Viridiplantae</taxon>
        <taxon>Streptophyta</taxon>
        <taxon>Embryophyta</taxon>
        <taxon>Tracheophyta</taxon>
        <taxon>Spermatophyta</taxon>
        <taxon>Magnoliopsida</taxon>
        <taxon>eudicotyledons</taxon>
        <taxon>Gunneridae</taxon>
        <taxon>Pentapetalae</taxon>
        <taxon>rosids</taxon>
        <taxon>fabids</taxon>
        <taxon>Fabales</taxon>
        <taxon>Fabaceae</taxon>
        <taxon>Papilionoideae</taxon>
        <taxon>50 kb inversion clade</taxon>
        <taxon>NPAAA clade</taxon>
        <taxon>Hologalegina</taxon>
        <taxon>IRL clade</taxon>
        <taxon>Fabeae</taxon>
        <taxon>Vicia</taxon>
    </lineage>
</organism>
<dbReference type="AlphaFoldDB" id="A0AAV0ZH08"/>
<keyword evidence="2" id="KW-1185">Reference proteome</keyword>